<feature type="transmembrane region" description="Helical" evidence="1">
    <location>
        <begin position="62"/>
        <end position="81"/>
    </location>
</feature>
<organism evidence="2 3">
    <name type="scientific">Candidatus Anaerotruncus excrementipullorum</name>
    <dbReference type="NCBI Taxonomy" id="2838465"/>
    <lineage>
        <taxon>Bacteria</taxon>
        <taxon>Bacillati</taxon>
        <taxon>Bacillota</taxon>
        <taxon>Clostridia</taxon>
        <taxon>Eubacteriales</taxon>
        <taxon>Oscillospiraceae</taxon>
        <taxon>Anaerotruncus</taxon>
    </lineage>
</organism>
<dbReference type="Proteomes" id="UP000886800">
    <property type="component" value="Unassembled WGS sequence"/>
</dbReference>
<protein>
    <submittedName>
        <fullName evidence="2">DUF2085 domain-containing protein</fullName>
    </submittedName>
</protein>
<dbReference type="AlphaFoldDB" id="A0A9D1WR38"/>
<dbReference type="InterPro" id="IPR019206">
    <property type="entry name" value="DUF2085_TM"/>
</dbReference>
<reference evidence="2" key="2">
    <citation type="submission" date="2021-04" db="EMBL/GenBank/DDBJ databases">
        <authorList>
            <person name="Gilroy R."/>
        </authorList>
    </citation>
    <scope>NUCLEOTIDE SEQUENCE</scope>
    <source>
        <strain evidence="2">CHK188-5543</strain>
    </source>
</reference>
<accession>A0A9D1WR38</accession>
<comment type="caution">
    <text evidence="2">The sequence shown here is derived from an EMBL/GenBank/DDBJ whole genome shotgun (WGS) entry which is preliminary data.</text>
</comment>
<gene>
    <name evidence="2" type="ORF">H9736_03925</name>
</gene>
<reference evidence="2" key="1">
    <citation type="journal article" date="2021" name="PeerJ">
        <title>Extensive microbial diversity within the chicken gut microbiome revealed by metagenomics and culture.</title>
        <authorList>
            <person name="Gilroy R."/>
            <person name="Ravi A."/>
            <person name="Getino M."/>
            <person name="Pursley I."/>
            <person name="Horton D.L."/>
            <person name="Alikhan N.F."/>
            <person name="Baker D."/>
            <person name="Gharbi K."/>
            <person name="Hall N."/>
            <person name="Watson M."/>
            <person name="Adriaenssens E.M."/>
            <person name="Foster-Nyarko E."/>
            <person name="Jarju S."/>
            <person name="Secka A."/>
            <person name="Antonio M."/>
            <person name="Oren A."/>
            <person name="Chaudhuri R.R."/>
            <person name="La Ragione R."/>
            <person name="Hildebrand F."/>
            <person name="Pallen M.J."/>
        </authorList>
    </citation>
    <scope>NUCLEOTIDE SEQUENCE</scope>
    <source>
        <strain evidence="2">CHK188-5543</strain>
    </source>
</reference>
<proteinExistence type="predicted"/>
<dbReference type="EMBL" id="DXES01000081">
    <property type="protein sequence ID" value="HIX65377.1"/>
    <property type="molecule type" value="Genomic_DNA"/>
</dbReference>
<keyword evidence="1" id="KW-0472">Membrane</keyword>
<dbReference type="Pfam" id="PF09858">
    <property type="entry name" value="DUF2085"/>
    <property type="match status" value="1"/>
</dbReference>
<feature type="transmembrane region" description="Helical" evidence="1">
    <location>
        <begin position="93"/>
        <end position="115"/>
    </location>
</feature>
<name>A0A9D1WR38_9FIRM</name>
<keyword evidence="1" id="KW-1133">Transmembrane helix</keyword>
<evidence type="ECO:0000256" key="1">
    <source>
        <dbReference type="SAM" id="Phobius"/>
    </source>
</evidence>
<evidence type="ECO:0000313" key="2">
    <source>
        <dbReference type="EMBL" id="HIX65377.1"/>
    </source>
</evidence>
<sequence>MPLPERPGFFSRWLPRVFGCHCRPDRSFFFRGRQLPLCARCTGQLAGILLAVPWGAAFGFPPAWACGALLLPLAADGFLQALTPYESTNPRRLATGVLFGFGLAALFALSTRWVFLRGAAWGAALAGRGAL</sequence>
<evidence type="ECO:0000313" key="3">
    <source>
        <dbReference type="Proteomes" id="UP000886800"/>
    </source>
</evidence>
<keyword evidence="1" id="KW-0812">Transmembrane</keyword>